<keyword evidence="2" id="KW-1185">Reference proteome</keyword>
<protein>
    <submittedName>
        <fullName evidence="1">Uncharacterized protein</fullName>
    </submittedName>
</protein>
<gene>
    <name evidence="1" type="ORF">DBT_1901</name>
</gene>
<proteinExistence type="predicted"/>
<dbReference type="Proteomes" id="UP000093080">
    <property type="component" value="Unassembled WGS sequence"/>
</dbReference>
<evidence type="ECO:0000313" key="1">
    <source>
        <dbReference type="EMBL" id="OCC14587.1"/>
    </source>
</evidence>
<comment type="caution">
    <text evidence="1">The sequence shown here is derived from an EMBL/GenBank/DDBJ whole genome shotgun (WGS) entry which is preliminary data.</text>
</comment>
<sequence length="51" mass="5973">MIARKTPTNPINFLIQNPPFFIFICLNPAMAKFAQHAWQKERSHAPLPRRI</sequence>
<dbReference type="EMBL" id="MAGO01000010">
    <property type="protein sequence ID" value="OCC14587.1"/>
    <property type="molecule type" value="Genomic_DNA"/>
</dbReference>
<name>A0A1B9F3S1_9BACT</name>
<evidence type="ECO:0000313" key="2">
    <source>
        <dbReference type="Proteomes" id="UP000093080"/>
    </source>
</evidence>
<organism evidence="1 2">
    <name type="scientific">Dissulfuribacter thermophilus</name>
    <dbReference type="NCBI Taxonomy" id="1156395"/>
    <lineage>
        <taxon>Bacteria</taxon>
        <taxon>Pseudomonadati</taxon>
        <taxon>Thermodesulfobacteriota</taxon>
        <taxon>Dissulfuribacteria</taxon>
        <taxon>Dissulfuribacterales</taxon>
        <taxon>Dissulfuribacteraceae</taxon>
        <taxon>Dissulfuribacter</taxon>
    </lineage>
</organism>
<reference evidence="1 2" key="1">
    <citation type="submission" date="2016-06" db="EMBL/GenBank/DDBJ databases">
        <title>Respiratory ammonification of nitrate coupled to the oxidation of elemental sulfur in deep-sea autotrophic thermophilic bacteria.</title>
        <authorList>
            <person name="Slobodkina G.B."/>
            <person name="Mardanov A.V."/>
            <person name="Ravin N.V."/>
            <person name="Frolova A.A."/>
            <person name="Viryasiv M.B."/>
            <person name="Chernyh N.A."/>
            <person name="Bonch-Osmolovskaya E.A."/>
            <person name="Slobodkin A.I."/>
        </authorList>
    </citation>
    <scope>NUCLEOTIDE SEQUENCE [LARGE SCALE GENOMIC DNA]</scope>
    <source>
        <strain evidence="1 2">S69</strain>
    </source>
</reference>
<dbReference type="AlphaFoldDB" id="A0A1B9F3S1"/>
<accession>A0A1B9F3S1</accession>